<organism evidence="2 3">
    <name type="scientific">Lentinula raphanica</name>
    <dbReference type="NCBI Taxonomy" id="153919"/>
    <lineage>
        <taxon>Eukaryota</taxon>
        <taxon>Fungi</taxon>
        <taxon>Dikarya</taxon>
        <taxon>Basidiomycota</taxon>
        <taxon>Agaricomycotina</taxon>
        <taxon>Agaricomycetes</taxon>
        <taxon>Agaricomycetidae</taxon>
        <taxon>Agaricales</taxon>
        <taxon>Marasmiineae</taxon>
        <taxon>Omphalotaceae</taxon>
        <taxon>Lentinula</taxon>
    </lineage>
</organism>
<name>A0AA38P3V8_9AGAR</name>
<feature type="region of interest" description="Disordered" evidence="1">
    <location>
        <begin position="190"/>
        <end position="212"/>
    </location>
</feature>
<dbReference type="Proteomes" id="UP001163846">
    <property type="component" value="Unassembled WGS sequence"/>
</dbReference>
<comment type="caution">
    <text evidence="2">The sequence shown here is derived from an EMBL/GenBank/DDBJ whole genome shotgun (WGS) entry which is preliminary data.</text>
</comment>
<keyword evidence="3" id="KW-1185">Reference proteome</keyword>
<proteinExistence type="predicted"/>
<feature type="compositionally biased region" description="Polar residues" evidence="1">
    <location>
        <begin position="191"/>
        <end position="203"/>
    </location>
</feature>
<sequence length="333" mass="38522">MSIRSLKSLQPFENDPLVPDSLKDAKTFREWLSKNSKDSESLNVDDYLILYGMYCFEQLSTELRDKTAKLVCSLKADSGDEEYQGIWAKWALRKKDRDRKAQKKLYPAVQNPTDANVAATANSVVASPLHVKSTALYVGLLDDGEDWVPLNADAQKRKSARTLLCFGTVFKCLVLRYSDSQSAERLEVINPQLSQPTQSSASGPTPLVPRASPRTSLNLDYYQTLPMSIRHLQSRRPFENNPFVPEPLKDVQQFRKWLLEYYEDSEYLTVDEYFILYAMHCFDSEQFSQEMRDKTVHLLHSLKANSGDKAYRDIWYQWGFRKRERDRMIAKEA</sequence>
<gene>
    <name evidence="2" type="ORF">F5878DRAFT_626972</name>
</gene>
<evidence type="ECO:0000313" key="3">
    <source>
        <dbReference type="Proteomes" id="UP001163846"/>
    </source>
</evidence>
<evidence type="ECO:0000256" key="1">
    <source>
        <dbReference type="SAM" id="MobiDB-lite"/>
    </source>
</evidence>
<protein>
    <submittedName>
        <fullName evidence="2">Uncharacterized protein</fullName>
    </submittedName>
</protein>
<accession>A0AA38P3V8</accession>
<dbReference type="AlphaFoldDB" id="A0AA38P3V8"/>
<evidence type="ECO:0000313" key="2">
    <source>
        <dbReference type="EMBL" id="KAJ3835794.1"/>
    </source>
</evidence>
<dbReference type="EMBL" id="MU806376">
    <property type="protein sequence ID" value="KAJ3835794.1"/>
    <property type="molecule type" value="Genomic_DNA"/>
</dbReference>
<reference evidence="2" key="1">
    <citation type="submission" date="2022-08" db="EMBL/GenBank/DDBJ databases">
        <authorList>
            <consortium name="DOE Joint Genome Institute"/>
            <person name="Min B."/>
            <person name="Riley R."/>
            <person name="Sierra-Patev S."/>
            <person name="Naranjo-Ortiz M."/>
            <person name="Looney B."/>
            <person name="Konkel Z."/>
            <person name="Slot J.C."/>
            <person name="Sakamoto Y."/>
            <person name="Steenwyk J.L."/>
            <person name="Rokas A."/>
            <person name="Carro J."/>
            <person name="Camarero S."/>
            <person name="Ferreira P."/>
            <person name="Molpeceres G."/>
            <person name="Ruiz-Duenas F.J."/>
            <person name="Serrano A."/>
            <person name="Henrissat B."/>
            <person name="Drula E."/>
            <person name="Hughes K.W."/>
            <person name="Mata J.L."/>
            <person name="Ishikawa N.K."/>
            <person name="Vargas-Isla R."/>
            <person name="Ushijima S."/>
            <person name="Smith C.A."/>
            <person name="Ahrendt S."/>
            <person name="Andreopoulos W."/>
            <person name="He G."/>
            <person name="Labutti K."/>
            <person name="Lipzen A."/>
            <person name="Ng V."/>
            <person name="Sandor L."/>
            <person name="Barry K."/>
            <person name="Martinez A.T."/>
            <person name="Xiao Y."/>
            <person name="Gibbons J.G."/>
            <person name="Terashima K."/>
            <person name="Hibbett D.S."/>
            <person name="Grigoriev I.V."/>
        </authorList>
    </citation>
    <scope>NUCLEOTIDE SEQUENCE</scope>
    <source>
        <strain evidence="2">TFB9207</strain>
    </source>
</reference>